<dbReference type="GO" id="GO:0004852">
    <property type="term" value="F:uroporphyrinogen-III synthase activity"/>
    <property type="evidence" value="ECO:0007669"/>
    <property type="project" value="UniProtKB-UniRule"/>
</dbReference>
<organism evidence="11 12">
    <name type="scientific">Sunxiuqinia elliptica</name>
    <dbReference type="NCBI Taxonomy" id="655355"/>
    <lineage>
        <taxon>Bacteria</taxon>
        <taxon>Pseudomonadati</taxon>
        <taxon>Bacteroidota</taxon>
        <taxon>Bacteroidia</taxon>
        <taxon>Marinilabiliales</taxon>
        <taxon>Prolixibacteraceae</taxon>
        <taxon>Sunxiuqinia</taxon>
    </lineage>
</organism>
<evidence type="ECO:0000256" key="2">
    <source>
        <dbReference type="ARBA" id="ARBA00008133"/>
    </source>
</evidence>
<dbReference type="SUPFAM" id="SSF69618">
    <property type="entry name" value="HemD-like"/>
    <property type="match status" value="1"/>
</dbReference>
<dbReference type="Gene3D" id="3.40.50.10090">
    <property type="match status" value="2"/>
</dbReference>
<feature type="domain" description="Tetrapyrrole biosynthesis uroporphyrinogen III synthase" evidence="10">
    <location>
        <begin position="24"/>
        <end position="234"/>
    </location>
</feature>
<dbReference type="PANTHER" id="PTHR38042:SF1">
    <property type="entry name" value="UROPORPHYRINOGEN-III SYNTHASE, CHLOROPLASTIC"/>
    <property type="match status" value="1"/>
</dbReference>
<keyword evidence="11" id="KW-0489">Methyltransferase</keyword>
<keyword evidence="5 9" id="KW-0627">Porphyrin biosynthesis</keyword>
<dbReference type="InterPro" id="IPR039793">
    <property type="entry name" value="UROS/Hem4"/>
</dbReference>
<reference evidence="11 12" key="1">
    <citation type="submission" date="2016-10" db="EMBL/GenBank/DDBJ databases">
        <authorList>
            <person name="de Groot N.N."/>
        </authorList>
    </citation>
    <scope>NUCLEOTIDE SEQUENCE [LARGE SCALE GENOMIC DNA]</scope>
    <source>
        <strain evidence="11 12">CGMCC 1.9156</strain>
    </source>
</reference>
<dbReference type="GO" id="GO:0008168">
    <property type="term" value="F:methyltransferase activity"/>
    <property type="evidence" value="ECO:0007669"/>
    <property type="project" value="UniProtKB-KW"/>
</dbReference>
<dbReference type="Pfam" id="PF02602">
    <property type="entry name" value="HEM4"/>
    <property type="match status" value="1"/>
</dbReference>
<dbReference type="InterPro" id="IPR036108">
    <property type="entry name" value="4pyrrol_syn_uPrphyn_synt_sf"/>
</dbReference>
<dbReference type="CDD" id="cd06578">
    <property type="entry name" value="HemD"/>
    <property type="match status" value="1"/>
</dbReference>
<dbReference type="RefSeq" id="WP_170846959.1">
    <property type="nucleotide sequence ID" value="NZ_FONW01000007.1"/>
</dbReference>
<evidence type="ECO:0000256" key="7">
    <source>
        <dbReference type="ARBA" id="ARBA00040167"/>
    </source>
</evidence>
<evidence type="ECO:0000256" key="8">
    <source>
        <dbReference type="ARBA" id="ARBA00048617"/>
    </source>
</evidence>
<evidence type="ECO:0000313" key="12">
    <source>
        <dbReference type="Proteomes" id="UP000198964"/>
    </source>
</evidence>
<comment type="pathway">
    <text evidence="1 9">Porphyrin-containing compound metabolism; protoporphyrin-IX biosynthesis; coproporphyrinogen-III from 5-aminolevulinate: step 3/4.</text>
</comment>
<gene>
    <name evidence="11" type="ORF">SAMN05216283_10794</name>
</gene>
<evidence type="ECO:0000256" key="5">
    <source>
        <dbReference type="ARBA" id="ARBA00023244"/>
    </source>
</evidence>
<dbReference type="EC" id="4.2.1.75" evidence="3 9"/>
<comment type="function">
    <text evidence="6 9">Catalyzes cyclization of the linear tetrapyrrole, hydroxymethylbilane, to the macrocyclic uroporphyrinogen III.</text>
</comment>
<dbReference type="InterPro" id="IPR003754">
    <property type="entry name" value="4pyrrol_synth_uPrphyn_synth"/>
</dbReference>
<evidence type="ECO:0000256" key="4">
    <source>
        <dbReference type="ARBA" id="ARBA00023239"/>
    </source>
</evidence>
<dbReference type="GO" id="GO:0032259">
    <property type="term" value="P:methylation"/>
    <property type="evidence" value="ECO:0007669"/>
    <property type="project" value="UniProtKB-KW"/>
</dbReference>
<accession>A0A1I2J3G9</accession>
<keyword evidence="4 9" id="KW-0456">Lyase</keyword>
<evidence type="ECO:0000313" key="11">
    <source>
        <dbReference type="EMBL" id="SFF47797.1"/>
    </source>
</evidence>
<dbReference type="STRING" id="655355.SAMN05216283_10794"/>
<comment type="similarity">
    <text evidence="2 9">Belongs to the uroporphyrinogen-III synthase family.</text>
</comment>
<keyword evidence="12" id="KW-1185">Reference proteome</keyword>
<dbReference type="GO" id="GO:0006780">
    <property type="term" value="P:uroporphyrinogen III biosynthetic process"/>
    <property type="evidence" value="ECO:0007669"/>
    <property type="project" value="UniProtKB-UniRule"/>
</dbReference>
<comment type="catalytic activity">
    <reaction evidence="8 9">
        <text>hydroxymethylbilane = uroporphyrinogen III + H2O</text>
        <dbReference type="Rhea" id="RHEA:18965"/>
        <dbReference type="ChEBI" id="CHEBI:15377"/>
        <dbReference type="ChEBI" id="CHEBI:57308"/>
        <dbReference type="ChEBI" id="CHEBI:57845"/>
        <dbReference type="EC" id="4.2.1.75"/>
    </reaction>
</comment>
<evidence type="ECO:0000256" key="6">
    <source>
        <dbReference type="ARBA" id="ARBA00037589"/>
    </source>
</evidence>
<protein>
    <recommendedName>
        <fullName evidence="7 9">Uroporphyrinogen-III synthase</fullName>
        <ecNumber evidence="3 9">4.2.1.75</ecNumber>
    </recommendedName>
</protein>
<sequence>MKHTENILQNRTLICTYPEKDQDEVTELLTQQGATVLSLPMIEIHSLPVKAPQSISSYDWLIFTSKNAVESFHQSYPQVPCKIAALGERTAQRLRQFNYNPDFIGSGKSAHDFVDEFGNTLKTDEQVLLVLGTLAPDTLQQKLGTKAKIERVNAYQTQLTHEVGQKLKEIIENKAYSAMLVTSPSAVKSIVTLWDNSPPLLNFISIGKTTTAAIRALGMEPLATANDPSYRGLAEATTNYFYTLEESKKN</sequence>
<proteinExistence type="inferred from homology"/>
<name>A0A1I2J3G9_9BACT</name>
<evidence type="ECO:0000256" key="9">
    <source>
        <dbReference type="RuleBase" id="RU366031"/>
    </source>
</evidence>
<dbReference type="PANTHER" id="PTHR38042">
    <property type="entry name" value="UROPORPHYRINOGEN-III SYNTHASE, CHLOROPLASTIC"/>
    <property type="match status" value="1"/>
</dbReference>
<evidence type="ECO:0000259" key="10">
    <source>
        <dbReference type="Pfam" id="PF02602"/>
    </source>
</evidence>
<evidence type="ECO:0000256" key="3">
    <source>
        <dbReference type="ARBA" id="ARBA00013109"/>
    </source>
</evidence>
<dbReference type="Proteomes" id="UP000198964">
    <property type="component" value="Unassembled WGS sequence"/>
</dbReference>
<dbReference type="GO" id="GO:0006782">
    <property type="term" value="P:protoporphyrinogen IX biosynthetic process"/>
    <property type="evidence" value="ECO:0007669"/>
    <property type="project" value="UniProtKB-UniRule"/>
</dbReference>
<dbReference type="EMBL" id="FONW01000007">
    <property type="protein sequence ID" value="SFF47797.1"/>
    <property type="molecule type" value="Genomic_DNA"/>
</dbReference>
<keyword evidence="11" id="KW-0808">Transferase</keyword>
<dbReference type="AlphaFoldDB" id="A0A1I2J3G9"/>
<evidence type="ECO:0000256" key="1">
    <source>
        <dbReference type="ARBA" id="ARBA00004772"/>
    </source>
</evidence>
<dbReference type="UniPathway" id="UPA00251">
    <property type="reaction ID" value="UER00320"/>
</dbReference>